<dbReference type="GO" id="GO:0045892">
    <property type="term" value="P:negative regulation of DNA-templated transcription"/>
    <property type="evidence" value="ECO:0007669"/>
    <property type="project" value="InterPro"/>
</dbReference>
<reference evidence="2" key="1">
    <citation type="submission" date="2016-07" db="EMBL/GenBank/DDBJ databases">
        <title>De novo transcriptome assembly of four accessions of the metal hyperaccumulator plant Noccaea caerulescens.</title>
        <authorList>
            <person name="Blande D."/>
            <person name="Halimaa P."/>
            <person name="Tervahauta A.I."/>
            <person name="Aarts M.G."/>
            <person name="Karenlampi S.O."/>
        </authorList>
    </citation>
    <scope>NUCLEOTIDE SEQUENCE</scope>
</reference>
<dbReference type="PANTHER" id="PTHR35504">
    <property type="entry name" value="PROTEIN EMBRYONIC FLOWER 1"/>
    <property type="match status" value="1"/>
</dbReference>
<evidence type="ECO:0000256" key="1">
    <source>
        <dbReference type="SAM" id="MobiDB-lite"/>
    </source>
</evidence>
<feature type="compositionally biased region" description="Polar residues" evidence="1">
    <location>
        <begin position="923"/>
        <end position="941"/>
    </location>
</feature>
<feature type="compositionally biased region" description="Basic residues" evidence="1">
    <location>
        <begin position="224"/>
        <end position="233"/>
    </location>
</feature>
<feature type="compositionally biased region" description="Polar residues" evidence="1">
    <location>
        <begin position="275"/>
        <end position="319"/>
    </location>
</feature>
<feature type="region of interest" description="Disordered" evidence="1">
    <location>
        <begin position="134"/>
        <end position="171"/>
    </location>
</feature>
<protein>
    <submittedName>
        <fullName evidence="2">Protein EMBRYONIC FLOWER 1</fullName>
    </submittedName>
</protein>
<dbReference type="AlphaFoldDB" id="A0A1J3C6K3"/>
<feature type="region of interest" description="Disordered" evidence="1">
    <location>
        <begin position="1025"/>
        <end position="1054"/>
    </location>
</feature>
<feature type="region of interest" description="Disordered" evidence="1">
    <location>
        <begin position="966"/>
        <end position="986"/>
    </location>
</feature>
<sequence>MESSIKIKSISIDLGDAADGIDSGKCEHFSIRGFVAEVRERDYRKCWPFSEESVELRDHQSYCLPTLSVPKSRWWRCPSCIKDINDTVILNCRLQSQSRSVKERKLDAGSSAIPSKSLIVPDKKGKIQTVKLLKKGRRRAKDASTVKSKSSKLVASPEQASKRSKEKAVNGGETMEAVTAFGSFEVAGVVDDTPDKTIKKNYRYSHRDECDNASPVSRNLLGHNNRRKTRKVRLLSELLSNRNEQTPSKKESVRGRKRKSCGDDEESRPPDEMTNYASRILSTIGKTSENASKSCDSEENTVSGAESRPSVESHQSTDSGFDKVPIKGKLRNRRFQVVEDRFQETSTKDPYDYASPVRSSFPAKDLVPCPLHSQRTEKDLSVAKKRKRKAKIDDKKSTIINFSNSMDDGKNLVKQRKPDTFPQACSRDTMPQSTRDFLNSRWLDCSFDKLSAGDSLPQLGDRPVFSLPLQERMPYKDDHRAMLKGVGANHFRNFGSSFKSANADDGCLRSGVNVNFSSNGGNAIRSSSSNDKLRYTEVADSSCALQKDIYLANGKGKEVAVQELPGASRIQSKTSEQIDDIPMEIVELMAKNQYERCLPDREEDKQPSQATTSVSKNALLIDLNETYDNTMDNTLRPPKPPLGNNATKEGHLLTGKPNSLDLFATSHFGQPYNVASGFARSPFTCDNQSSSIQFSGLVGQSSHNCHWLGNVTTAMATQQSPSPSSFRVLRACNTCQNVQQQQFREPSHPIWPSSITSPQHVHQPLSLSIPQKFIDKSTKLDNPNTRNLNFEGVDTYSNESSIPAMHLLSLMDPRLRSNIPTDTKFVKPLVNQSKELIGPQQGDCNKTAYAAKHWPFDLYSRRVTPETSREGFAVIPPATTSSFSLQSEKSSAENVDFTLQASWNHHHQEKKSQRKDNNFAPVYNNSNNHHQKPIFTSSSSDPGKFQLLGASDSMMLPLKFHMKDNAKKQKTKKAQSYNHVSACPPTSTSGPFVCSFNRNPADFTIPDAPGNVYMLKGDDFKVRKHAGSKKKPSLCKQDALKQNNKSLAPDAENA</sequence>
<evidence type="ECO:0000313" key="2">
    <source>
        <dbReference type="EMBL" id="JAU03505.1"/>
    </source>
</evidence>
<name>A0A1J3C6K3_NOCCA</name>
<feature type="region of interest" description="Disordered" evidence="1">
    <location>
        <begin position="904"/>
        <end position="941"/>
    </location>
</feature>
<dbReference type="PANTHER" id="PTHR35504:SF1">
    <property type="entry name" value="PROTEIN EMBRYONIC FLOWER 1"/>
    <property type="match status" value="1"/>
</dbReference>
<accession>A0A1J3C6K3</accession>
<feature type="region of interest" description="Disordered" evidence="1">
    <location>
        <begin position="631"/>
        <end position="650"/>
    </location>
</feature>
<dbReference type="GO" id="GO:0048367">
    <property type="term" value="P:shoot system development"/>
    <property type="evidence" value="ECO:0007669"/>
    <property type="project" value="InterPro"/>
</dbReference>
<feature type="region of interest" description="Disordered" evidence="1">
    <location>
        <begin position="208"/>
        <end position="324"/>
    </location>
</feature>
<dbReference type="GO" id="GO:0009910">
    <property type="term" value="P:negative regulation of flower development"/>
    <property type="evidence" value="ECO:0007669"/>
    <property type="project" value="InterPro"/>
</dbReference>
<dbReference type="InterPro" id="IPR034583">
    <property type="entry name" value="EMF1"/>
</dbReference>
<organism evidence="2">
    <name type="scientific">Noccaea caerulescens</name>
    <name type="common">Alpine penny-cress</name>
    <name type="synonym">Thlaspi caerulescens</name>
    <dbReference type="NCBI Taxonomy" id="107243"/>
    <lineage>
        <taxon>Eukaryota</taxon>
        <taxon>Viridiplantae</taxon>
        <taxon>Streptophyta</taxon>
        <taxon>Embryophyta</taxon>
        <taxon>Tracheophyta</taxon>
        <taxon>Spermatophyta</taxon>
        <taxon>Magnoliopsida</taxon>
        <taxon>eudicotyledons</taxon>
        <taxon>Gunneridae</taxon>
        <taxon>Pentapetalae</taxon>
        <taxon>rosids</taxon>
        <taxon>malvids</taxon>
        <taxon>Brassicales</taxon>
        <taxon>Brassicaceae</taxon>
        <taxon>Coluteocarpeae</taxon>
        <taxon>Noccaea</taxon>
    </lineage>
</organism>
<feature type="compositionally biased region" description="Polar residues" evidence="1">
    <location>
        <begin position="976"/>
        <end position="986"/>
    </location>
</feature>
<dbReference type="EMBL" id="GEVI01028815">
    <property type="protein sequence ID" value="JAU03505.1"/>
    <property type="molecule type" value="Transcribed_RNA"/>
</dbReference>
<proteinExistence type="predicted"/>
<gene>
    <name evidence="2" type="ORF">GA_TR2826_c0_g1_i1_g.8924</name>
</gene>